<feature type="domain" description="Flagellar assembly protein T C-terminal" evidence="2">
    <location>
        <begin position="208"/>
        <end position="272"/>
    </location>
</feature>
<sequence length="283" mass="31008">MKQKFILRLTSIFVFVFILMGTFITTEAAVKKVAIGTFANGAKSRYGTLACSNLESNIFSGLVQNKNYEVVERAQLDQIFRELGLQNSGVVDSKSAIEIGNLSGADYTLVGKVLTAEVIPFDNILYRGYKGKVAFEMHFVDNKTGLVLYSDVISDTDSQMYSPGVSVNERVLISGAAHNAANKVLEKMNEITPLTGTVLNVDRAEDVVYFDLGYDNGVREGDTYTIYKEGAPLVHPVTGEILGIKETTLGTVKVKDVKSNYSIAEIKKEKSAFKTGDKIKRGE</sequence>
<dbReference type="RefSeq" id="WP_027890749.1">
    <property type="nucleotide sequence ID" value="NZ_CALXYH010000067.1"/>
</dbReference>
<proteinExistence type="predicted"/>
<dbReference type="InterPro" id="IPR014094">
    <property type="entry name" value="LpoB"/>
</dbReference>
<dbReference type="InterPro" id="IPR038165">
    <property type="entry name" value="FlgT_C_sf"/>
</dbReference>
<dbReference type="Proteomes" id="UP000215383">
    <property type="component" value="Chromosome 1"/>
</dbReference>
<name>A0A239TN65_9FIRM</name>
<dbReference type="Gene3D" id="3.40.50.10610">
    <property type="entry name" value="ABC-type transport auxiliary lipoprotein component"/>
    <property type="match status" value="1"/>
</dbReference>
<accession>A0A239TN65</accession>
<dbReference type="EMBL" id="LT906446">
    <property type="protein sequence ID" value="SNU98264.1"/>
    <property type="molecule type" value="Genomic_DNA"/>
</dbReference>
<dbReference type="Gene3D" id="2.40.10.410">
    <property type="entry name" value="FlgT, C-terminal domain"/>
    <property type="match status" value="1"/>
</dbReference>
<evidence type="ECO:0000313" key="4">
    <source>
        <dbReference type="Proteomes" id="UP000215383"/>
    </source>
</evidence>
<protein>
    <submittedName>
        <fullName evidence="3">Uncharacterized lipoprotein</fullName>
    </submittedName>
</protein>
<keyword evidence="1" id="KW-0812">Transmembrane</keyword>
<keyword evidence="1" id="KW-0472">Membrane</keyword>
<dbReference type="GeneID" id="78506918"/>
<dbReference type="AlphaFoldDB" id="A0A239TN65"/>
<dbReference type="InterPro" id="IPR032388">
    <property type="entry name" value="FlgT_C"/>
</dbReference>
<keyword evidence="3" id="KW-0449">Lipoprotein</keyword>
<feature type="transmembrane region" description="Helical" evidence="1">
    <location>
        <begin position="5"/>
        <end position="24"/>
    </location>
</feature>
<gene>
    <name evidence="3" type="ORF">SAMEA4364220_00899</name>
</gene>
<dbReference type="eggNOG" id="COG1462">
    <property type="taxonomic scope" value="Bacteria"/>
</dbReference>
<organism evidence="3 4">
    <name type="scientific">Megamonas hypermegale</name>
    <dbReference type="NCBI Taxonomy" id="158847"/>
    <lineage>
        <taxon>Bacteria</taxon>
        <taxon>Bacillati</taxon>
        <taxon>Bacillota</taxon>
        <taxon>Negativicutes</taxon>
        <taxon>Selenomonadales</taxon>
        <taxon>Selenomonadaceae</taxon>
        <taxon>Megamonas</taxon>
    </lineage>
</organism>
<keyword evidence="4" id="KW-1185">Reference proteome</keyword>
<evidence type="ECO:0000256" key="1">
    <source>
        <dbReference type="SAM" id="Phobius"/>
    </source>
</evidence>
<dbReference type="Pfam" id="PF16538">
    <property type="entry name" value="FlgT_C"/>
    <property type="match status" value="1"/>
</dbReference>
<dbReference type="Pfam" id="PF13036">
    <property type="entry name" value="LpoB"/>
    <property type="match status" value="1"/>
</dbReference>
<keyword evidence="1" id="KW-1133">Transmembrane helix</keyword>
<evidence type="ECO:0000259" key="2">
    <source>
        <dbReference type="Pfam" id="PF16538"/>
    </source>
</evidence>
<evidence type="ECO:0000313" key="3">
    <source>
        <dbReference type="EMBL" id="SNU98264.1"/>
    </source>
</evidence>
<reference evidence="3 4" key="1">
    <citation type="submission" date="2017-06" db="EMBL/GenBank/DDBJ databases">
        <authorList>
            <consortium name="Pathogen Informatics"/>
        </authorList>
    </citation>
    <scope>NUCLEOTIDE SEQUENCE [LARGE SCALE GENOMIC DNA]</scope>
    <source>
        <strain evidence="3 4">NCTC10570</strain>
    </source>
</reference>